<comment type="caution">
    <text evidence="4">The sequence shown here is derived from an EMBL/GenBank/DDBJ whole genome shotgun (WGS) entry which is preliminary data.</text>
</comment>
<keyword evidence="5" id="KW-1185">Reference proteome</keyword>
<keyword evidence="3" id="KW-0732">Signal</keyword>
<evidence type="ECO:0000256" key="2">
    <source>
        <dbReference type="SAM" id="Phobius"/>
    </source>
</evidence>
<evidence type="ECO:0000313" key="4">
    <source>
        <dbReference type="EMBL" id="GEB50729.1"/>
    </source>
</evidence>
<feature type="chain" id="PRO_5021202179" description="DUF3068 domain-containing protein" evidence="3">
    <location>
        <begin position="32"/>
        <end position="442"/>
    </location>
</feature>
<sequence>MGDVTRRRGGARAVCAVVALLTLAAAPGASAARPPQPRPYALSDEAAEVRGTAEETDAPALRPGLAADRIRPGEEKFYAVTLDAASSAHLAVTAVPEPGSRPAPTDGVQAELRTVSGLLCDMDQASAAGQAAYPLTVATSRIVGPGTTRQCRAEGRYLLHVTRREGGARSDAWPVEVSYLKEPPVRGRVPAPRPGAEEQTDQNNARPSPPTGRPRTVHGGTGFDDAEAVRDGVWRDRFVPGETRYYRVPVDWGQRLYADAEVPGAARKDGSPPPLVAAGLRLNVHNPARAPLDREQFRAWTGNGSRADRYSNPVRYENRSMDAASRTHLAGWYYVAVTVTAPMAEPFPGGVPVTLRIDVRGRARKGPAYAGDARAAGIGVAEDDRKAAGTGRTAGQVRADARLRTLGWTGIGVGSALLLGLAGWFLAARRRSAAAPGGRAPR</sequence>
<feature type="region of interest" description="Disordered" evidence="1">
    <location>
        <begin position="184"/>
        <end position="225"/>
    </location>
</feature>
<dbReference type="AlphaFoldDB" id="A0A4Y3R0I3"/>
<evidence type="ECO:0000256" key="3">
    <source>
        <dbReference type="SAM" id="SignalP"/>
    </source>
</evidence>
<gene>
    <name evidence="4" type="ORF">SCA03_32800</name>
</gene>
<dbReference type="EMBL" id="BJMM01000014">
    <property type="protein sequence ID" value="GEB50729.1"/>
    <property type="molecule type" value="Genomic_DNA"/>
</dbReference>
<keyword evidence="2" id="KW-0472">Membrane</keyword>
<evidence type="ECO:0008006" key="6">
    <source>
        <dbReference type="Google" id="ProtNLM"/>
    </source>
</evidence>
<accession>A0A4Y3R0I3</accession>
<feature type="transmembrane region" description="Helical" evidence="2">
    <location>
        <begin position="406"/>
        <end position="427"/>
    </location>
</feature>
<name>A0A4Y3R0I3_STRCI</name>
<proteinExistence type="predicted"/>
<evidence type="ECO:0000256" key="1">
    <source>
        <dbReference type="SAM" id="MobiDB-lite"/>
    </source>
</evidence>
<keyword evidence="2" id="KW-0812">Transmembrane</keyword>
<dbReference type="Proteomes" id="UP000319210">
    <property type="component" value="Unassembled WGS sequence"/>
</dbReference>
<protein>
    <recommendedName>
        <fullName evidence="6">DUF3068 domain-containing protein</fullName>
    </recommendedName>
</protein>
<evidence type="ECO:0000313" key="5">
    <source>
        <dbReference type="Proteomes" id="UP000319210"/>
    </source>
</evidence>
<feature type="region of interest" description="Disordered" evidence="1">
    <location>
        <begin position="46"/>
        <end position="66"/>
    </location>
</feature>
<reference evidence="4 5" key="1">
    <citation type="submission" date="2019-06" db="EMBL/GenBank/DDBJ databases">
        <title>Whole genome shotgun sequence of Streptomyces cacaoi subsp. cacaoi NBRC 12748.</title>
        <authorList>
            <person name="Hosoyama A."/>
            <person name="Uohara A."/>
            <person name="Ohji S."/>
            <person name="Ichikawa N."/>
        </authorList>
    </citation>
    <scope>NUCLEOTIDE SEQUENCE [LARGE SCALE GENOMIC DNA]</scope>
    <source>
        <strain evidence="4 5">NBRC 12748</strain>
    </source>
</reference>
<feature type="signal peptide" evidence="3">
    <location>
        <begin position="1"/>
        <end position="31"/>
    </location>
</feature>
<keyword evidence="2" id="KW-1133">Transmembrane helix</keyword>
<organism evidence="4 5">
    <name type="scientific">Streptomyces cacaoi</name>
    <dbReference type="NCBI Taxonomy" id="1898"/>
    <lineage>
        <taxon>Bacteria</taxon>
        <taxon>Bacillati</taxon>
        <taxon>Actinomycetota</taxon>
        <taxon>Actinomycetes</taxon>
        <taxon>Kitasatosporales</taxon>
        <taxon>Streptomycetaceae</taxon>
        <taxon>Streptomyces</taxon>
    </lineage>
</organism>